<dbReference type="EMBL" id="PVLR01000026">
    <property type="protein sequence ID" value="PRD68623.1"/>
    <property type="molecule type" value="Genomic_DNA"/>
</dbReference>
<dbReference type="InterPro" id="IPR007973">
    <property type="entry name" value="Pilus_assembly_TraE"/>
</dbReference>
<protein>
    <submittedName>
        <fullName evidence="3">Conjugal transfer protein TraE</fullName>
    </submittedName>
</protein>
<keyword evidence="1" id="KW-1133">Transmembrane helix</keyword>
<reference evidence="2 5" key="2">
    <citation type="submission" date="2019-09" db="EMBL/GenBank/DDBJ databases">
        <title>Identification of Malikia spinosa a prominent benzene-, toluene-, and ethylbenzene-degrading bacterium: enrichment, isolation and whole genome sequencing.</title>
        <authorList>
            <person name="Tancsics A."/>
            <person name="Revesz F."/>
            <person name="Kriszt B."/>
        </authorList>
    </citation>
    <scope>NUCLEOTIDE SEQUENCE [LARGE SCALE GENOMIC DNA]</scope>
    <source>
        <strain evidence="2 5">AB6</strain>
    </source>
</reference>
<keyword evidence="1" id="KW-0472">Membrane</keyword>
<dbReference type="RefSeq" id="WP_105729835.1">
    <property type="nucleotide sequence ID" value="NZ_DAIPCI010000065.1"/>
</dbReference>
<evidence type="ECO:0000313" key="2">
    <source>
        <dbReference type="EMBL" id="MYZ52344.1"/>
    </source>
</evidence>
<dbReference type="EMBL" id="VYSB01000009">
    <property type="protein sequence ID" value="MYZ52344.1"/>
    <property type="molecule type" value="Genomic_DNA"/>
</dbReference>
<proteinExistence type="predicted"/>
<comment type="caution">
    <text evidence="3">The sequence shown here is derived from an EMBL/GenBank/DDBJ whole genome shotgun (WGS) entry which is preliminary data.</text>
</comment>
<dbReference type="OrthoDB" id="5362036at2"/>
<evidence type="ECO:0000256" key="1">
    <source>
        <dbReference type="SAM" id="Phobius"/>
    </source>
</evidence>
<accession>A0A2S9KDW1</accession>
<evidence type="ECO:0000313" key="4">
    <source>
        <dbReference type="Proteomes" id="UP000238326"/>
    </source>
</evidence>
<gene>
    <name evidence="3" type="ORF">C6P61_10215</name>
    <name evidence="2" type="ORF">F5985_09410</name>
</gene>
<feature type="transmembrane region" description="Helical" evidence="1">
    <location>
        <begin position="22"/>
        <end position="43"/>
    </location>
</feature>
<keyword evidence="1" id="KW-0812">Transmembrane</keyword>
<dbReference type="AlphaFoldDB" id="A0A2S9KDW1"/>
<dbReference type="Proteomes" id="UP000238326">
    <property type="component" value="Unassembled WGS sequence"/>
</dbReference>
<evidence type="ECO:0000313" key="5">
    <source>
        <dbReference type="Proteomes" id="UP000481947"/>
    </source>
</evidence>
<dbReference type="Pfam" id="PF05309">
    <property type="entry name" value="TraE"/>
    <property type="match status" value="1"/>
</dbReference>
<organism evidence="3 4">
    <name type="scientific">Malikia spinosa</name>
    <dbReference type="NCBI Taxonomy" id="86180"/>
    <lineage>
        <taxon>Bacteria</taxon>
        <taxon>Pseudomonadati</taxon>
        <taxon>Pseudomonadota</taxon>
        <taxon>Betaproteobacteria</taxon>
        <taxon>Burkholderiales</taxon>
        <taxon>Comamonadaceae</taxon>
        <taxon>Malikia</taxon>
    </lineage>
</organism>
<dbReference type="Proteomes" id="UP000481947">
    <property type="component" value="Unassembled WGS sequence"/>
</dbReference>
<keyword evidence="4" id="KW-1185">Reference proteome</keyword>
<evidence type="ECO:0000313" key="3">
    <source>
        <dbReference type="EMBL" id="PRD68623.1"/>
    </source>
</evidence>
<sequence length="195" mass="21875">MAPEQATNERERLQSQIRFHRAANAGLLTVLLLLVLLLGFVVVRDTTKIVPTEIRRPYEIGANYANKDYLLDMAGYVLGTVLTVTPESVDYNNRVILKMTDPDGYAGLKTALDAAALRLKQERVTTIWVPRKEEVSERDKRVKVSGKLKTYIADKLTSERDKDYLVEFSVTTSGRLYVSKIEEFLGRAPAQPAGS</sequence>
<reference evidence="3 4" key="1">
    <citation type="submission" date="2018-03" db="EMBL/GenBank/DDBJ databases">
        <title>Comparative genomics illustrates the genes involved in a hyperalkaliphilic mechanisms of Serpentinomonas isolated from highly-alkaline calcium-rich serpentinized springs.</title>
        <authorList>
            <person name="Suzuki S."/>
            <person name="Ishii S."/>
            <person name="Walworth N."/>
            <person name="Bird L."/>
            <person name="Kuenen J.G."/>
            <person name="Nealson K.H."/>
        </authorList>
    </citation>
    <scope>NUCLEOTIDE SEQUENCE [LARGE SCALE GENOMIC DNA]</scope>
    <source>
        <strain evidence="3 4">83</strain>
    </source>
</reference>
<name>A0A2S9KDW1_9BURK</name>